<protein>
    <recommendedName>
        <fullName evidence="8">Bcr/CflA family efflux transporter</fullName>
    </recommendedName>
</protein>
<keyword evidence="3 8" id="KW-0813">Transport</keyword>
<sequence length="377" mass="40711">MYLPAFPVMERDLGYGSGSAQITLTAWMLGLALGLFTLGPLCDRYGRKKPLLVGLCVYIIASALLAVVTNFYLFCFLRFIAAMGGATTSVAPRAMVRDVANGAAGVRLMSQLMLIFGIGPLLAPSIGGLLLGLGSWRLIFWAGAIFGCCLLIGTWFLLPETLPPEKRFTLPVSGVAARYWGLLREPLFCSSTLVVSFSTFTMFAYLSNAPSLYEGILNFSPKEFAIIFSMNGMGFIIGTQINAKLSQYYLFTRVMEAGMMMVFVSSCLAFCVCELGWVGSHNPWILCFLIWCSIFALGFVGPNAGILALTHHGHQAGAASALMGTLNWVIAGGAGVLMAYMPAQWVGATSVGMLLGIVGSLISDIWRRRLDPKSYLE</sequence>
<evidence type="ECO:0000313" key="11">
    <source>
        <dbReference type="Proteomes" id="UP000316313"/>
    </source>
</evidence>
<dbReference type="NCBIfam" id="TIGR00710">
    <property type="entry name" value="efflux_Bcr_CflA"/>
    <property type="match status" value="1"/>
</dbReference>
<dbReference type="PANTHER" id="PTHR23502">
    <property type="entry name" value="MAJOR FACILITATOR SUPERFAMILY"/>
    <property type="match status" value="1"/>
</dbReference>
<dbReference type="GO" id="GO:0005886">
    <property type="term" value="C:plasma membrane"/>
    <property type="evidence" value="ECO:0007669"/>
    <property type="project" value="UniProtKB-SubCell"/>
</dbReference>
<accession>A0A4Y6UK96</accession>
<comment type="caution">
    <text evidence="8">Lacks conserved residue(s) required for the propagation of feature annotation.</text>
</comment>
<feature type="domain" description="Major facilitator superfamily (MFS) profile" evidence="9">
    <location>
        <begin position="1"/>
        <end position="371"/>
    </location>
</feature>
<reference evidence="10 11" key="1">
    <citation type="submission" date="2019-03" db="EMBL/GenBank/DDBJ databases">
        <title>The complete genome sequence of Swingsia samuiensis NBRC107927(T).</title>
        <authorList>
            <person name="Chua K.-O."/>
            <person name="Chan K.-G."/>
            <person name="See-Too W.-S."/>
        </authorList>
    </citation>
    <scope>NUCLEOTIDE SEQUENCE [LARGE SCALE GENOMIC DNA]</scope>
    <source>
        <strain evidence="10 11">AH83</strain>
    </source>
</reference>
<dbReference type="CDD" id="cd17320">
    <property type="entry name" value="MFS_MdfA_MDR_like"/>
    <property type="match status" value="1"/>
</dbReference>
<keyword evidence="11" id="KW-1185">Reference proteome</keyword>
<dbReference type="Pfam" id="PF07690">
    <property type="entry name" value="MFS_1"/>
    <property type="match status" value="1"/>
</dbReference>
<dbReference type="Proteomes" id="UP000316313">
    <property type="component" value="Chromosome"/>
</dbReference>
<dbReference type="InterPro" id="IPR004812">
    <property type="entry name" value="Efflux_drug-R_Bcr/CmlA"/>
</dbReference>
<dbReference type="EMBL" id="CP038141">
    <property type="protein sequence ID" value="QDH17982.1"/>
    <property type="molecule type" value="Genomic_DNA"/>
</dbReference>
<dbReference type="InterPro" id="IPR020846">
    <property type="entry name" value="MFS_dom"/>
</dbReference>
<evidence type="ECO:0000256" key="2">
    <source>
        <dbReference type="ARBA" id="ARBA00006236"/>
    </source>
</evidence>
<dbReference type="Gene3D" id="1.20.1720.10">
    <property type="entry name" value="Multidrug resistance protein D"/>
    <property type="match status" value="1"/>
</dbReference>
<dbReference type="InterPro" id="IPR011701">
    <property type="entry name" value="MFS"/>
</dbReference>
<proteinExistence type="inferred from homology"/>
<dbReference type="GO" id="GO:1990961">
    <property type="term" value="P:xenobiotic detoxification by transmembrane export across the plasma membrane"/>
    <property type="evidence" value="ECO:0007669"/>
    <property type="project" value="InterPro"/>
</dbReference>
<dbReference type="GO" id="GO:0042910">
    <property type="term" value="F:xenobiotic transmembrane transporter activity"/>
    <property type="evidence" value="ECO:0007669"/>
    <property type="project" value="InterPro"/>
</dbReference>
<feature type="transmembrane region" description="Helical" evidence="8">
    <location>
        <begin position="346"/>
        <end position="366"/>
    </location>
</feature>
<keyword evidence="4" id="KW-1003">Cell membrane</keyword>
<evidence type="ECO:0000259" key="9">
    <source>
        <dbReference type="PROSITE" id="PS50850"/>
    </source>
</evidence>
<comment type="subcellular location">
    <subcellularLocation>
        <location evidence="8">Cell inner membrane</location>
        <topology evidence="8">Multi-pass membrane protein</topology>
    </subcellularLocation>
    <subcellularLocation>
        <location evidence="1">Cell membrane</location>
        <topology evidence="1">Multi-pass membrane protein</topology>
    </subcellularLocation>
</comment>
<feature type="transmembrane region" description="Helical" evidence="8">
    <location>
        <begin position="138"/>
        <end position="158"/>
    </location>
</feature>
<keyword evidence="5 8" id="KW-0812">Transmembrane</keyword>
<dbReference type="OrthoDB" id="9800416at2"/>
<keyword evidence="7 8" id="KW-0472">Membrane</keyword>
<feature type="transmembrane region" description="Helical" evidence="8">
    <location>
        <begin position="187"/>
        <end position="206"/>
    </location>
</feature>
<gene>
    <name evidence="10" type="ORF">E3D00_03995</name>
</gene>
<evidence type="ECO:0000256" key="4">
    <source>
        <dbReference type="ARBA" id="ARBA00022475"/>
    </source>
</evidence>
<evidence type="ECO:0000256" key="1">
    <source>
        <dbReference type="ARBA" id="ARBA00004651"/>
    </source>
</evidence>
<evidence type="ECO:0000256" key="8">
    <source>
        <dbReference type="RuleBase" id="RU365088"/>
    </source>
</evidence>
<feature type="transmembrane region" description="Helical" evidence="8">
    <location>
        <begin position="20"/>
        <end position="39"/>
    </location>
</feature>
<dbReference type="InterPro" id="IPR036259">
    <property type="entry name" value="MFS_trans_sf"/>
</dbReference>
<keyword evidence="6 8" id="KW-1133">Transmembrane helix</keyword>
<dbReference type="KEGG" id="ssam:E3D00_03995"/>
<dbReference type="PANTHER" id="PTHR23502:SF132">
    <property type="entry name" value="POLYAMINE TRANSPORTER 2-RELATED"/>
    <property type="match status" value="1"/>
</dbReference>
<comment type="similarity">
    <text evidence="2 8">Belongs to the major facilitator superfamily. Bcr/CmlA family.</text>
</comment>
<feature type="transmembrane region" description="Helical" evidence="8">
    <location>
        <begin position="108"/>
        <end position="132"/>
    </location>
</feature>
<evidence type="ECO:0000256" key="7">
    <source>
        <dbReference type="ARBA" id="ARBA00023136"/>
    </source>
</evidence>
<feature type="transmembrane region" description="Helical" evidence="8">
    <location>
        <begin position="321"/>
        <end position="340"/>
    </location>
</feature>
<feature type="transmembrane region" description="Helical" evidence="8">
    <location>
        <begin position="226"/>
        <end position="245"/>
    </location>
</feature>
<feature type="transmembrane region" description="Helical" evidence="8">
    <location>
        <begin position="51"/>
        <end position="73"/>
    </location>
</feature>
<evidence type="ECO:0000256" key="5">
    <source>
        <dbReference type="ARBA" id="ARBA00022692"/>
    </source>
</evidence>
<keyword evidence="8" id="KW-0997">Cell inner membrane</keyword>
<organism evidence="10 11">
    <name type="scientific">Swingsia samuiensis</name>
    <dbReference type="NCBI Taxonomy" id="1293412"/>
    <lineage>
        <taxon>Bacteria</taxon>
        <taxon>Pseudomonadati</taxon>
        <taxon>Pseudomonadota</taxon>
        <taxon>Alphaproteobacteria</taxon>
        <taxon>Acetobacterales</taxon>
        <taxon>Acetobacteraceae</taxon>
        <taxon>Swingsia</taxon>
    </lineage>
</organism>
<evidence type="ECO:0000256" key="3">
    <source>
        <dbReference type="ARBA" id="ARBA00022448"/>
    </source>
</evidence>
<dbReference type="AlphaFoldDB" id="A0A4Y6UK96"/>
<name>A0A4Y6UK96_9PROT</name>
<evidence type="ECO:0000256" key="6">
    <source>
        <dbReference type="ARBA" id="ARBA00022989"/>
    </source>
</evidence>
<dbReference type="SUPFAM" id="SSF103473">
    <property type="entry name" value="MFS general substrate transporter"/>
    <property type="match status" value="1"/>
</dbReference>
<feature type="transmembrane region" description="Helical" evidence="8">
    <location>
        <begin position="283"/>
        <end position="309"/>
    </location>
</feature>
<feature type="transmembrane region" description="Helical" evidence="8">
    <location>
        <begin position="257"/>
        <end position="277"/>
    </location>
</feature>
<dbReference type="PROSITE" id="PS50850">
    <property type="entry name" value="MFS"/>
    <property type="match status" value="1"/>
</dbReference>
<evidence type="ECO:0000313" key="10">
    <source>
        <dbReference type="EMBL" id="QDH17982.1"/>
    </source>
</evidence>